<reference evidence="1 2" key="1">
    <citation type="submission" date="2018-03" db="EMBL/GenBank/DDBJ databases">
        <title>Genome sequence of the symbiotic type strain Mesorhizobium helmanticense CSLC115NT isolated from Lotus corniculatus nodules.</title>
        <authorList>
            <person name="Sannazzaro A.I."/>
            <person name="Torres Tejerizo G.A."/>
            <person name="Dip D."/>
            <person name="Caballero M."/>
            <person name="Pistorio M."/>
            <person name="Estrella M.J."/>
        </authorList>
    </citation>
    <scope>NUCLEOTIDE SEQUENCE [LARGE SCALE GENOMIC DNA]</scope>
    <source>
        <strain evidence="1 2">CSLC115N</strain>
    </source>
</reference>
<accession>A0A2T4ILB4</accession>
<keyword evidence="2" id="KW-1185">Reference proteome</keyword>
<dbReference type="AlphaFoldDB" id="A0A2T4ILB4"/>
<dbReference type="EMBL" id="PZJX01000068">
    <property type="protein sequence ID" value="PTE06438.1"/>
    <property type="molecule type" value="Genomic_DNA"/>
</dbReference>
<dbReference type="Proteomes" id="UP000240259">
    <property type="component" value="Unassembled WGS sequence"/>
</dbReference>
<protein>
    <submittedName>
        <fullName evidence="1">Uncharacterized protein</fullName>
    </submittedName>
</protein>
<sequence>MFANWQEMAWLQVLGRRKEGSFGRAVPALHSSAICPAASAQARLRQSASQGFPMIDIPPSNEFTALLRGPDLHG</sequence>
<evidence type="ECO:0000313" key="1">
    <source>
        <dbReference type="EMBL" id="PTE06438.1"/>
    </source>
</evidence>
<evidence type="ECO:0000313" key="2">
    <source>
        <dbReference type="Proteomes" id="UP000240259"/>
    </source>
</evidence>
<comment type="caution">
    <text evidence="1">The sequence shown here is derived from an EMBL/GenBank/DDBJ whole genome shotgun (WGS) entry which is preliminary data.</text>
</comment>
<gene>
    <name evidence="1" type="ORF">C9427_31665</name>
</gene>
<organism evidence="1 2">
    <name type="scientific">Mesorhizobium helmanticense</name>
    <dbReference type="NCBI Taxonomy" id="1776423"/>
    <lineage>
        <taxon>Bacteria</taxon>
        <taxon>Pseudomonadati</taxon>
        <taxon>Pseudomonadota</taxon>
        <taxon>Alphaproteobacteria</taxon>
        <taxon>Hyphomicrobiales</taxon>
        <taxon>Phyllobacteriaceae</taxon>
        <taxon>Mesorhizobium</taxon>
    </lineage>
</organism>
<name>A0A2T4ILB4_9HYPH</name>
<proteinExistence type="predicted"/>